<dbReference type="EMBL" id="AP005642">
    <property type="protein sequence ID" value="BAC57844.1"/>
    <property type="molecule type" value="Genomic_DNA"/>
</dbReference>
<dbReference type="Proteomes" id="UP000000763">
    <property type="component" value="Chromosome 7"/>
</dbReference>
<dbReference type="AlphaFoldDB" id="Q84YQ0"/>
<gene>
    <name evidence="1" type="primary">OSJNBa0040K22.110</name>
</gene>
<proteinExistence type="predicted"/>
<name>Q84YQ0_ORYSJ</name>
<evidence type="ECO:0000313" key="2">
    <source>
        <dbReference type="Proteomes" id="UP000000763"/>
    </source>
</evidence>
<evidence type="ECO:0000313" key="1">
    <source>
        <dbReference type="EMBL" id="BAC57844.1"/>
    </source>
</evidence>
<accession>Q84YQ0</accession>
<organism evidence="1 2">
    <name type="scientific">Oryza sativa subsp. japonica</name>
    <name type="common">Rice</name>
    <dbReference type="NCBI Taxonomy" id="39947"/>
    <lineage>
        <taxon>Eukaryota</taxon>
        <taxon>Viridiplantae</taxon>
        <taxon>Streptophyta</taxon>
        <taxon>Embryophyta</taxon>
        <taxon>Tracheophyta</taxon>
        <taxon>Spermatophyta</taxon>
        <taxon>Magnoliopsida</taxon>
        <taxon>Liliopsida</taxon>
        <taxon>Poales</taxon>
        <taxon>Poaceae</taxon>
        <taxon>BOP clade</taxon>
        <taxon>Oryzoideae</taxon>
        <taxon>Oryzeae</taxon>
        <taxon>Oryzinae</taxon>
        <taxon>Oryza</taxon>
        <taxon>Oryza sativa</taxon>
    </lineage>
</organism>
<sequence length="70" mass="7832">MQRLEKLGEGLVAWPDDVHMAVAATRDKGMHPKGSWERWRFIGGNGLPRIRSGARMIWRGSTPAGDLPIH</sequence>
<reference evidence="2" key="2">
    <citation type="journal article" date="2008" name="Nucleic Acids Res.">
        <title>The rice annotation project database (RAP-DB): 2008 update.</title>
        <authorList>
            <consortium name="The rice annotation project (RAP)"/>
        </authorList>
    </citation>
    <scope>GENOME REANNOTATION</scope>
    <source>
        <strain evidence="2">cv. Nipponbare</strain>
    </source>
</reference>
<protein>
    <submittedName>
        <fullName evidence="1">Uncharacterized protein</fullName>
    </submittedName>
</protein>
<reference evidence="2" key="1">
    <citation type="journal article" date="2005" name="Nature">
        <title>The map-based sequence of the rice genome.</title>
        <authorList>
            <consortium name="International rice genome sequencing project (IRGSP)"/>
            <person name="Matsumoto T."/>
            <person name="Wu J."/>
            <person name="Kanamori H."/>
            <person name="Katayose Y."/>
            <person name="Fujisawa M."/>
            <person name="Namiki N."/>
            <person name="Mizuno H."/>
            <person name="Yamamoto K."/>
            <person name="Antonio B.A."/>
            <person name="Baba T."/>
            <person name="Sakata K."/>
            <person name="Nagamura Y."/>
            <person name="Aoki H."/>
            <person name="Arikawa K."/>
            <person name="Arita K."/>
            <person name="Bito T."/>
            <person name="Chiden Y."/>
            <person name="Fujitsuka N."/>
            <person name="Fukunaka R."/>
            <person name="Hamada M."/>
            <person name="Harada C."/>
            <person name="Hayashi A."/>
            <person name="Hijishita S."/>
            <person name="Honda M."/>
            <person name="Hosokawa S."/>
            <person name="Ichikawa Y."/>
            <person name="Idonuma A."/>
            <person name="Iijima M."/>
            <person name="Ikeda M."/>
            <person name="Ikeno M."/>
            <person name="Ito K."/>
            <person name="Ito S."/>
            <person name="Ito T."/>
            <person name="Ito Y."/>
            <person name="Ito Y."/>
            <person name="Iwabuchi A."/>
            <person name="Kamiya K."/>
            <person name="Karasawa W."/>
            <person name="Kurita K."/>
            <person name="Katagiri S."/>
            <person name="Kikuta A."/>
            <person name="Kobayashi H."/>
            <person name="Kobayashi N."/>
            <person name="Machita K."/>
            <person name="Maehara T."/>
            <person name="Masukawa M."/>
            <person name="Mizubayashi T."/>
            <person name="Mukai Y."/>
            <person name="Nagasaki H."/>
            <person name="Nagata Y."/>
            <person name="Naito S."/>
            <person name="Nakashima M."/>
            <person name="Nakama Y."/>
            <person name="Nakamichi Y."/>
            <person name="Nakamura M."/>
            <person name="Meguro A."/>
            <person name="Negishi M."/>
            <person name="Ohta I."/>
            <person name="Ohta T."/>
            <person name="Okamoto M."/>
            <person name="Ono N."/>
            <person name="Saji S."/>
            <person name="Sakaguchi M."/>
            <person name="Sakai K."/>
            <person name="Shibata M."/>
            <person name="Shimokawa T."/>
            <person name="Song J."/>
            <person name="Takazaki Y."/>
            <person name="Terasawa K."/>
            <person name="Tsugane M."/>
            <person name="Tsuji K."/>
            <person name="Ueda S."/>
            <person name="Waki K."/>
            <person name="Yamagata H."/>
            <person name="Yamamoto M."/>
            <person name="Yamamoto S."/>
            <person name="Yamane H."/>
            <person name="Yoshiki S."/>
            <person name="Yoshihara R."/>
            <person name="Yukawa K."/>
            <person name="Zhong H."/>
            <person name="Yano M."/>
            <person name="Yuan Q."/>
            <person name="Ouyang S."/>
            <person name="Liu J."/>
            <person name="Jones K.M."/>
            <person name="Gansberger K."/>
            <person name="Moffat K."/>
            <person name="Hill J."/>
            <person name="Bera J."/>
            <person name="Fadrosh D."/>
            <person name="Jin S."/>
            <person name="Johri S."/>
            <person name="Kim M."/>
            <person name="Overton L."/>
            <person name="Reardon M."/>
            <person name="Tsitrin T."/>
            <person name="Vuong H."/>
            <person name="Weaver B."/>
            <person name="Ciecko A."/>
            <person name="Tallon L."/>
            <person name="Jackson J."/>
            <person name="Pai G."/>
            <person name="Aken S.V."/>
            <person name="Utterback T."/>
            <person name="Reidmuller S."/>
            <person name="Feldblyum T."/>
            <person name="Hsiao J."/>
            <person name="Zismann V."/>
            <person name="Iobst S."/>
            <person name="de Vazeille A.R."/>
            <person name="Buell C.R."/>
            <person name="Ying K."/>
            <person name="Li Y."/>
            <person name="Lu T."/>
            <person name="Huang Y."/>
            <person name="Zhao Q."/>
            <person name="Feng Q."/>
            <person name="Zhang L."/>
            <person name="Zhu J."/>
            <person name="Weng Q."/>
            <person name="Mu J."/>
            <person name="Lu Y."/>
            <person name="Fan D."/>
            <person name="Liu Y."/>
            <person name="Guan J."/>
            <person name="Zhang Y."/>
            <person name="Yu S."/>
            <person name="Liu X."/>
            <person name="Zhang Y."/>
            <person name="Hong G."/>
            <person name="Han B."/>
            <person name="Choisne N."/>
            <person name="Demange N."/>
            <person name="Orjeda G."/>
            <person name="Samain S."/>
            <person name="Cattolico L."/>
            <person name="Pelletier E."/>
            <person name="Couloux A."/>
            <person name="Segurens B."/>
            <person name="Wincker P."/>
            <person name="D'Hont A."/>
            <person name="Scarpelli C."/>
            <person name="Weissenbach J."/>
            <person name="Salanoubat M."/>
            <person name="Quetier F."/>
            <person name="Yu Y."/>
            <person name="Kim H.R."/>
            <person name="Rambo T."/>
            <person name="Currie J."/>
            <person name="Collura K."/>
            <person name="Luo M."/>
            <person name="Yang T."/>
            <person name="Ammiraju J.S.S."/>
            <person name="Engler F."/>
            <person name="Soderlund C."/>
            <person name="Wing R.A."/>
            <person name="Palmer L.E."/>
            <person name="de la Bastide M."/>
            <person name="Spiegel L."/>
            <person name="Nascimento L."/>
            <person name="Zutavern T."/>
            <person name="O'Shaughnessy A."/>
            <person name="Dike S."/>
            <person name="Dedhia N."/>
            <person name="Preston R."/>
            <person name="Balija V."/>
            <person name="McCombie W.R."/>
            <person name="Chow T."/>
            <person name="Chen H."/>
            <person name="Chung M."/>
            <person name="Chen C."/>
            <person name="Shaw J."/>
            <person name="Wu H."/>
            <person name="Hsiao K."/>
            <person name="Chao Y."/>
            <person name="Chu M."/>
            <person name="Cheng C."/>
            <person name="Hour A."/>
            <person name="Lee P."/>
            <person name="Lin S."/>
            <person name="Lin Y."/>
            <person name="Liou J."/>
            <person name="Liu S."/>
            <person name="Hsing Y."/>
            <person name="Raghuvanshi S."/>
            <person name="Mohanty A."/>
            <person name="Bharti A.K."/>
            <person name="Gaur A."/>
            <person name="Gupta V."/>
            <person name="Kumar D."/>
            <person name="Ravi V."/>
            <person name="Vij S."/>
            <person name="Kapur A."/>
            <person name="Khurana P."/>
            <person name="Khurana P."/>
            <person name="Khurana J.P."/>
            <person name="Tyagi A.K."/>
            <person name="Gaikwad K."/>
            <person name="Singh A."/>
            <person name="Dalal V."/>
            <person name="Srivastava S."/>
            <person name="Dixit A."/>
            <person name="Pal A.K."/>
            <person name="Ghazi I.A."/>
            <person name="Yadav M."/>
            <person name="Pandit A."/>
            <person name="Bhargava A."/>
            <person name="Sureshbabu K."/>
            <person name="Batra K."/>
            <person name="Sharma T.R."/>
            <person name="Mohapatra T."/>
            <person name="Singh N.K."/>
            <person name="Messing J."/>
            <person name="Nelson A.B."/>
            <person name="Fuks G."/>
            <person name="Kavchok S."/>
            <person name="Keizer G."/>
            <person name="Linton E."/>
            <person name="Llaca V."/>
            <person name="Song R."/>
            <person name="Tanyolac B."/>
            <person name="Young S."/>
            <person name="Ho-Il K."/>
            <person name="Hahn J.H."/>
            <person name="Sangsakoo G."/>
            <person name="Vanavichit A."/>
            <person name="de Mattos Luiz.A.T."/>
            <person name="Zimmer P.D."/>
            <person name="Malone G."/>
            <person name="Dellagostin O."/>
            <person name="de Oliveira A.C."/>
            <person name="Bevan M."/>
            <person name="Bancroft I."/>
            <person name="Minx P."/>
            <person name="Cordum H."/>
            <person name="Wilson R."/>
            <person name="Cheng Z."/>
            <person name="Jin W."/>
            <person name="Jiang J."/>
            <person name="Leong S.A."/>
            <person name="Iwama H."/>
            <person name="Gojobori T."/>
            <person name="Itoh T."/>
            <person name="Niimura Y."/>
            <person name="Fujii Y."/>
            <person name="Habara T."/>
            <person name="Sakai H."/>
            <person name="Sato Y."/>
            <person name="Wilson G."/>
            <person name="Kumar K."/>
            <person name="McCouch S."/>
            <person name="Juretic N."/>
            <person name="Hoen D."/>
            <person name="Wright S."/>
            <person name="Bruskiewich R."/>
            <person name="Bureau T."/>
            <person name="Miyao A."/>
            <person name="Hirochika H."/>
            <person name="Nishikawa T."/>
            <person name="Kadowaki K."/>
            <person name="Sugiura M."/>
            <person name="Burr B."/>
            <person name="Sasaki T."/>
        </authorList>
    </citation>
    <scope>NUCLEOTIDE SEQUENCE [LARGE SCALE GENOMIC DNA]</scope>
    <source>
        <strain evidence="2">cv. Nipponbare</strain>
    </source>
</reference>